<dbReference type="KEGG" id="kmn:HW532_09820"/>
<evidence type="ECO:0000313" key="3">
    <source>
        <dbReference type="Proteomes" id="UP000593594"/>
    </source>
</evidence>
<sequence length="60" mass="6639">MATPNVNSESGNNGAQDPHEKQDQMINKLWEMTLLTMDTTERTSEPNAVKDAAKASRYTA</sequence>
<reference evidence="2 3" key="1">
    <citation type="submission" date="2020-06" db="EMBL/GenBank/DDBJ databases">
        <title>Genome sequence of 2 isolates from Red Sea Mangroves.</title>
        <authorList>
            <person name="Sefrji F."/>
            <person name="Michoud G."/>
            <person name="Merlino G."/>
            <person name="Daffonchio D."/>
        </authorList>
    </citation>
    <scope>NUCLEOTIDE SEQUENCE [LARGE SCALE GENOMIC DNA]</scope>
    <source>
        <strain evidence="2 3">R1DC25</strain>
    </source>
</reference>
<name>A0A7S8HBU9_9HYPH</name>
<organism evidence="2 3">
    <name type="scientific">Kaustia mangrovi</name>
    <dbReference type="NCBI Taxonomy" id="2593653"/>
    <lineage>
        <taxon>Bacteria</taxon>
        <taxon>Pseudomonadati</taxon>
        <taxon>Pseudomonadota</taxon>
        <taxon>Alphaproteobacteria</taxon>
        <taxon>Hyphomicrobiales</taxon>
        <taxon>Parvibaculaceae</taxon>
        <taxon>Kaustia</taxon>
    </lineage>
</organism>
<evidence type="ECO:0000313" key="2">
    <source>
        <dbReference type="EMBL" id="QPC42960.1"/>
    </source>
</evidence>
<evidence type="ECO:0000256" key="1">
    <source>
        <dbReference type="SAM" id="MobiDB-lite"/>
    </source>
</evidence>
<dbReference type="AlphaFoldDB" id="A0A7S8HBU9"/>
<keyword evidence="3" id="KW-1185">Reference proteome</keyword>
<feature type="region of interest" description="Disordered" evidence="1">
    <location>
        <begin position="1"/>
        <end position="60"/>
    </location>
</feature>
<gene>
    <name evidence="2" type="ORF">HW532_09820</name>
</gene>
<dbReference type="EMBL" id="CP058214">
    <property type="protein sequence ID" value="QPC42960.1"/>
    <property type="molecule type" value="Genomic_DNA"/>
</dbReference>
<protein>
    <submittedName>
        <fullName evidence="2">Uncharacterized protein</fullName>
    </submittedName>
</protein>
<proteinExistence type="predicted"/>
<feature type="compositionally biased region" description="Polar residues" evidence="1">
    <location>
        <begin position="1"/>
        <end position="15"/>
    </location>
</feature>
<dbReference type="Proteomes" id="UP000593594">
    <property type="component" value="Chromosome"/>
</dbReference>
<dbReference type="RefSeq" id="WP_213164200.1">
    <property type="nucleotide sequence ID" value="NZ_CP058214.1"/>
</dbReference>
<accession>A0A7S8HBU9</accession>